<comment type="caution">
    <text evidence="1">The sequence shown here is derived from an EMBL/GenBank/DDBJ whole genome shotgun (WGS) entry which is preliminary data.</text>
</comment>
<sequence>MRPSKSKTEPKGSPPARGPIERFGETNGPAVLLLVGRGGGSHQFLISESSLCTLGPRWKGLLSNRSITKSKRLFSKSPKIINLQGEHPNAIRVILHIATLQFTKVPTTLDFPEIVHLAEAVARYDAHSLLVNYIDTWLAPYRERLLHPGYEEWLFIAHQFGYETEYLELSKHLAIHCRVDPTGKQLLAPETPFVLEGKFPIDTLEHIKEGRKQILCTMLKVTYDLWASLSQGSNCKIGREDEPNVRRRCAAVNLLELTDYLRALGLFPMLKTVETFQWSPYDLSTMLADAKALIPIAATLLISRRGSAPVESPRHGQCHIGSQLAAIPARILNDVAWPVGIPTLLHIKDNGGEYRLDYAYANPCADVDGLAVQPMEFV</sequence>
<keyword evidence="2" id="KW-1185">Reference proteome</keyword>
<gene>
    <name evidence="1" type="ORF">BU25DRAFT_163068</name>
</gene>
<dbReference type="Proteomes" id="UP000799754">
    <property type="component" value="Unassembled WGS sequence"/>
</dbReference>
<accession>A0ACB6RSD8</accession>
<evidence type="ECO:0000313" key="1">
    <source>
        <dbReference type="EMBL" id="KAF2624192.1"/>
    </source>
</evidence>
<organism evidence="1 2">
    <name type="scientific">Macroventuria anomochaeta</name>
    <dbReference type="NCBI Taxonomy" id="301207"/>
    <lineage>
        <taxon>Eukaryota</taxon>
        <taxon>Fungi</taxon>
        <taxon>Dikarya</taxon>
        <taxon>Ascomycota</taxon>
        <taxon>Pezizomycotina</taxon>
        <taxon>Dothideomycetes</taxon>
        <taxon>Pleosporomycetidae</taxon>
        <taxon>Pleosporales</taxon>
        <taxon>Pleosporineae</taxon>
        <taxon>Didymellaceae</taxon>
        <taxon>Macroventuria</taxon>
    </lineage>
</organism>
<protein>
    <submittedName>
        <fullName evidence="1">Uncharacterized protein</fullName>
    </submittedName>
</protein>
<evidence type="ECO:0000313" key="2">
    <source>
        <dbReference type="Proteomes" id="UP000799754"/>
    </source>
</evidence>
<dbReference type="EMBL" id="MU006732">
    <property type="protein sequence ID" value="KAF2624192.1"/>
    <property type="molecule type" value="Genomic_DNA"/>
</dbReference>
<name>A0ACB6RSD8_9PLEO</name>
<proteinExistence type="predicted"/>
<reference evidence="1" key="1">
    <citation type="journal article" date="2020" name="Stud. Mycol.">
        <title>101 Dothideomycetes genomes: a test case for predicting lifestyles and emergence of pathogens.</title>
        <authorList>
            <person name="Haridas S."/>
            <person name="Albert R."/>
            <person name="Binder M."/>
            <person name="Bloem J."/>
            <person name="Labutti K."/>
            <person name="Salamov A."/>
            <person name="Andreopoulos B."/>
            <person name="Baker S."/>
            <person name="Barry K."/>
            <person name="Bills G."/>
            <person name="Bluhm B."/>
            <person name="Cannon C."/>
            <person name="Castanera R."/>
            <person name="Culley D."/>
            <person name="Daum C."/>
            <person name="Ezra D."/>
            <person name="Gonzalez J."/>
            <person name="Henrissat B."/>
            <person name="Kuo A."/>
            <person name="Liang C."/>
            <person name="Lipzen A."/>
            <person name="Lutzoni F."/>
            <person name="Magnuson J."/>
            <person name="Mondo S."/>
            <person name="Nolan M."/>
            <person name="Ohm R."/>
            <person name="Pangilinan J."/>
            <person name="Park H.-J."/>
            <person name="Ramirez L."/>
            <person name="Alfaro M."/>
            <person name="Sun H."/>
            <person name="Tritt A."/>
            <person name="Yoshinaga Y."/>
            <person name="Zwiers L.-H."/>
            <person name="Turgeon B."/>
            <person name="Goodwin S."/>
            <person name="Spatafora J."/>
            <person name="Crous P."/>
            <person name="Grigoriev I."/>
        </authorList>
    </citation>
    <scope>NUCLEOTIDE SEQUENCE</scope>
    <source>
        <strain evidence="1">CBS 525.71</strain>
    </source>
</reference>